<evidence type="ECO:0000313" key="2">
    <source>
        <dbReference type="EMBL" id="CAF9908265.1"/>
    </source>
</evidence>
<feature type="compositionally biased region" description="Polar residues" evidence="1">
    <location>
        <begin position="1"/>
        <end position="16"/>
    </location>
</feature>
<feature type="compositionally biased region" description="Polar residues" evidence="1">
    <location>
        <begin position="63"/>
        <end position="87"/>
    </location>
</feature>
<dbReference type="OrthoDB" id="2192830at2759"/>
<feature type="region of interest" description="Disordered" evidence="1">
    <location>
        <begin position="374"/>
        <end position="404"/>
    </location>
</feature>
<feature type="region of interest" description="Disordered" evidence="1">
    <location>
        <begin position="48"/>
        <end position="87"/>
    </location>
</feature>
<feature type="region of interest" description="Disordered" evidence="1">
    <location>
        <begin position="288"/>
        <end position="335"/>
    </location>
</feature>
<keyword evidence="3" id="KW-1185">Reference proteome</keyword>
<reference evidence="2" key="1">
    <citation type="submission" date="2021-03" db="EMBL/GenBank/DDBJ databases">
        <authorList>
            <person name="Tagirdzhanova G."/>
        </authorList>
    </citation>
    <scope>NUCLEOTIDE SEQUENCE</scope>
</reference>
<feature type="region of interest" description="Disordered" evidence="1">
    <location>
        <begin position="130"/>
        <end position="149"/>
    </location>
</feature>
<accession>A0A8H3EMF2</accession>
<feature type="compositionally biased region" description="Polar residues" evidence="1">
    <location>
        <begin position="305"/>
        <end position="328"/>
    </location>
</feature>
<protein>
    <recommendedName>
        <fullName evidence="4">LysM domain-containing protein</fullName>
    </recommendedName>
</protein>
<feature type="region of interest" description="Disordered" evidence="1">
    <location>
        <begin position="1"/>
        <end position="21"/>
    </location>
</feature>
<name>A0A8H3EMF2_9LECA</name>
<gene>
    <name evidence="2" type="ORF">GOMPHAMPRED_006115</name>
</gene>
<proteinExistence type="predicted"/>
<comment type="caution">
    <text evidence="2">The sequence shown here is derived from an EMBL/GenBank/DDBJ whole genome shotgun (WGS) entry which is preliminary data.</text>
</comment>
<dbReference type="InterPro" id="IPR045030">
    <property type="entry name" value="LYSM1-4"/>
</dbReference>
<dbReference type="Proteomes" id="UP000664169">
    <property type="component" value="Unassembled WGS sequence"/>
</dbReference>
<evidence type="ECO:0000313" key="3">
    <source>
        <dbReference type="Proteomes" id="UP000664169"/>
    </source>
</evidence>
<dbReference type="EMBL" id="CAJPDQ010000004">
    <property type="protein sequence ID" value="CAF9908265.1"/>
    <property type="molecule type" value="Genomic_DNA"/>
</dbReference>
<evidence type="ECO:0008006" key="4">
    <source>
        <dbReference type="Google" id="ProtNLM"/>
    </source>
</evidence>
<dbReference type="PANTHER" id="PTHR20932:SF8">
    <property type="entry name" value="LD22649P"/>
    <property type="match status" value="1"/>
</dbReference>
<dbReference type="InterPro" id="IPR036779">
    <property type="entry name" value="LysM_dom_sf"/>
</dbReference>
<dbReference type="PANTHER" id="PTHR20932">
    <property type="entry name" value="LYSM AND PUTATIVE PEPTIDOGLYCAN-BINDING DOMAIN-CONTAINING PROTEIN"/>
    <property type="match status" value="1"/>
</dbReference>
<evidence type="ECO:0000256" key="1">
    <source>
        <dbReference type="SAM" id="MobiDB-lite"/>
    </source>
</evidence>
<sequence length="623" mass="67090">MVPSQNHATSTTSSLRPRNRRLISIEDGEQPLQQNIELDPGLRSAPLAEGYSSSSLHPPRAISPSSSIFRSTASNTRKASSRTQTVETGATRKWGLAVPTPSSATFLFSPKYWEDSWSSLQDVATTLLGTDSSKSRRPSASLQSKYPHTSSKYGVSIEDEWGPVNIESRIAAGSQEDRLAEIQARKRQILLTANGHNRHDARGKHKRKLSVDDTEVTVAEQTEDALVYVHPVQPTDTVMGVAIKYGCQESVVRKANRLWANDSMQLRRLAYIPVNACSVRGQKISAPTTLLKPEQESNRDVPLSIPNSSTDWSIPTTPKATDTQQDSLPSPSASATTTSYDITVPHIHESWVQISGFLTSTEVARLPRRTLGFFPPTRRKSTSYHDATPSSANSPILSPSESLPNNIKRAISPALHLPPMDRYSRGQVASSTKSPNTIAATLHGPGGVGSLGYEARAPGPAQDKLNTFFATHFPNAVPALVPPVAAGFPSSRNSFESIRSGVSTPGGSGGLEQIGGKVETWVRKLAAKGMRDLASGNGSSLGSRRGSAGQLVNMEVQGDGDLIELVGRIDSMAINDGLDEPIDSSGRDTSKHSTNTTASDLKDDQTLRERFPVGGRLFESITK</sequence>
<organism evidence="2 3">
    <name type="scientific">Gomphillus americanus</name>
    <dbReference type="NCBI Taxonomy" id="1940652"/>
    <lineage>
        <taxon>Eukaryota</taxon>
        <taxon>Fungi</taxon>
        <taxon>Dikarya</taxon>
        <taxon>Ascomycota</taxon>
        <taxon>Pezizomycotina</taxon>
        <taxon>Lecanoromycetes</taxon>
        <taxon>OSLEUM clade</taxon>
        <taxon>Ostropomycetidae</taxon>
        <taxon>Ostropales</taxon>
        <taxon>Graphidaceae</taxon>
        <taxon>Gomphilloideae</taxon>
        <taxon>Gomphillus</taxon>
    </lineage>
</organism>
<dbReference type="Gene3D" id="3.10.350.10">
    <property type="entry name" value="LysM domain"/>
    <property type="match status" value="1"/>
</dbReference>
<dbReference type="AlphaFoldDB" id="A0A8H3EMF2"/>
<feature type="compositionally biased region" description="Polar residues" evidence="1">
    <location>
        <begin position="384"/>
        <end position="404"/>
    </location>
</feature>
<feature type="region of interest" description="Disordered" evidence="1">
    <location>
        <begin position="576"/>
        <end position="606"/>
    </location>
</feature>